<feature type="compositionally biased region" description="Low complexity" evidence="1">
    <location>
        <begin position="2363"/>
        <end position="2382"/>
    </location>
</feature>
<feature type="region of interest" description="Disordered" evidence="1">
    <location>
        <begin position="4666"/>
        <end position="4709"/>
    </location>
</feature>
<reference evidence="3" key="2">
    <citation type="submission" date="2013-10" db="EMBL/GenBank/DDBJ databases">
        <authorList>
            <person name="Aslett M."/>
        </authorList>
    </citation>
    <scope>NUCLEOTIDE SEQUENCE [LARGE SCALE GENOMIC DNA]</scope>
    <source>
        <strain evidence="3">Houghton</strain>
    </source>
</reference>
<feature type="region of interest" description="Disordered" evidence="1">
    <location>
        <begin position="3138"/>
        <end position="3157"/>
    </location>
</feature>
<accession>U6MXE4</accession>
<protein>
    <recommendedName>
        <fullName evidence="2">RAVE complex protein Rav1 C-terminal domain-containing protein</fullName>
    </recommendedName>
</protein>
<feature type="region of interest" description="Disordered" evidence="1">
    <location>
        <begin position="2345"/>
        <end position="2382"/>
    </location>
</feature>
<feature type="compositionally biased region" description="Polar residues" evidence="1">
    <location>
        <begin position="3078"/>
        <end position="3097"/>
    </location>
</feature>
<feature type="compositionally biased region" description="Low complexity" evidence="1">
    <location>
        <begin position="2970"/>
        <end position="2985"/>
    </location>
</feature>
<dbReference type="InterPro" id="IPR051647">
    <property type="entry name" value="Mediator_comp_sub12"/>
</dbReference>
<dbReference type="GO" id="GO:0045944">
    <property type="term" value="P:positive regulation of transcription by RNA polymerase II"/>
    <property type="evidence" value="ECO:0007669"/>
    <property type="project" value="TreeGrafter"/>
</dbReference>
<feature type="compositionally biased region" description="Polar residues" evidence="1">
    <location>
        <begin position="3146"/>
        <end position="3157"/>
    </location>
</feature>
<feature type="region of interest" description="Disordered" evidence="1">
    <location>
        <begin position="3771"/>
        <end position="3812"/>
    </location>
</feature>
<sequence>MLSRQSVASHGGLEQQWSAAAVPESSQSSKSSTFVQQQLSSESRAPAAERSAAPSTAAAAAAAAAPAAADNKQQQSLSVSSLVGALVPLPVRPPPSSSYSHASFCAAAPAAAAALPPLVRIVAVSALLTSPTFCCSQAISQAETAAAAAADAAAETAARADAVAAAAGSFQKGSSNIETPEDKQPQQQEAAFLGSAGAETAAETSEESGAAATAATAAATAATLQHTVSATLTDDWLTRGGESAAAAAAAAAAGAGAGGPFVYAAAIHDCVSMCCSSSSTKQHAALRRCVFLLQVPWQLTVRFVDRVTAARSFAAAAAAVAPAAPAPRCSSSWDDALPAWCRSSSSHDFLKTMLGPGASRMPCEVRCVPLLPAAAAVGSRGDGALEGCCSSSSQHSSHRLGLGICSNSSNNSLSSLASARGVLGPFKCVCAASTTAAAAAHQQHQQGLCSIPLSARALPLVLQDRCSSSSCCCSKSLRLGPPGVPRRPPDLCYCCSATNSSNCCGGVRLLQQAKLLCCCQHTEYIVGAALLGPSAVSPLLLLATGCSSNTYLWSLQSPTLLQLCGRIYMPPLQPQQQEDQQQEVQQYKYALLESDERQLQHSRVAFGFESSSPFAAVPNMHVLFVYLPWSHQQQQQQQQRCVVGAFIVDGLARGARGLPSLQQVAAADEIPLSSFHVDDISEVVLAEPNLWSDMMCISVSSASELDNLLGAPGAVLGAAVFSGVPLAAGSIAATPALLHASLPAGSGLPAAAASAAAAPAAETPQLLWGALSGFLSCLIPPCRMRVLTAKGDELLLLLSPVLLRIPKDSSGSSSKALQVRYAVRCLASSSLLTELPALRCFCSEQRQQQQQQCPVEDLGVLEGDTETFTGSNASSVEAEEGGSPSAAAAAEASAAAEGAPGAAVSAAATAETKGGLLFRGFSSLPQQALDLAWSAETGLLLLWSSEGLRGGVSPLLSLQSAALQQQRQLLLQQPLQLGCSPASTTHLPVVSWASFLPASFLALLQHQHQQQKQFQQQQQQQRQEGQLLLLAPTGRLPLVLCAAADGRQLLLLQVDPAASVLGVQQLQLLLLHPERGEPVGHMADLNMEAIVNLFTASQQQFYEQPQHMQQQQQKQSQQALLLAAQIVELPLALAFPDATTSLLLLLTVSLPPRQRQQQQQQQQVAERALWLLVFAVDSRCCIVQQQQHSHKVEAGTGLALSLVGAWRDARGAAAGAAIGAAATGALNFSSSSFSLEGHQLPLQQQTAATVLTPERLAIVSPFWLQEERLQQQQQVLRSHSVPLLLPPKEKTVCNAAPAAAAAAAASPEHALIYCLRIFASPIGKRPSATDAAASSAAAGAALSLLAAASIPGEGSRIRAVSLQPDSLVLQCSRTLAAFVFSLRALPLLLPPCAACIGSSSSSSSEWEQRVDEGLISLLMLQPDASLSAVLQRPGAAASSASFAAVALAGDQAGDVSSSLLPDGRLAVLVKSQQQQQQSAAAAAVAPYDHIAVYLQDRVNAAAGGAAPREWLCVFASSRSSSSSTACVYDAWWSSDGSLLVQMEAPGAAESSSARSSSSSNSFFCFRQLSGELLTAARGVIPVAVSAGSEVWGPAPAAAIEAFRAEREAAEQQQQQQVHAMTAAAAAINVAMARARQQQRQQQPGAADVQQMQQLQLQQKLDALASVDRTTQNHGSCCMYSPEVLQQLLRCGYAATARWLLLVLLRCLLAAGLPPTLPKQEQQEAAAEAARPDAPSSLESLTPDAEHHLASEAGEVCCCICGAAIAVGPARAAAGAAAGTDGAAAAAVCADCQPKTGCELARLLQQAMAAAGCLLTDLISQQQAAQYQQDLLQNQELTAAEQHRLLQQRRCWPRTSAAYVQWAQRCLPSSLQPSPAVAAAAGAVAAAAGPESHLTQSLLSARGDSLWQQQQQQQQQRDWMDRVGGGLSGSLFPAAAAASVTAGAAAATNSRAKPAAFGLFGPGDEGPLGASEDDPFDVRALLGLDTSKEAPGDTSQESSEEVFEDRPAAPAASAAAGGTAAAVSEAAAAGPQQAAPTAAAAVLMAPVRALPTNDEYEQLLQLLQLPLPGLALPPQKQLLLRCFIRVLQQLDQKQQETLRTAAAAGLAADFPAAAGTAAAAAADVADAARQFAAVGDNNHSNDANTSSTPNDIEAAAREVAAAAATAAKAAEGSLQSCSTDSSRQRFYTALLLLREAELAVAEQHKQMQQQQQQQQQQQAAQERQQQQLQGTSGSTFSSPSSSSSFGRPPLSGAAAPSAAAAALPAAALLSSEDICWCLHAAAEEDLMQQVVQQAREAHPERRLVWPHLRLRGVGFWLRSPSTVRQLCDFLLADAVQLAAAEQQQQQQGSLNFRGSGEEGTSPLPTGASSATAGAGAAQQQQGPSAAAAASPSDLVALWAAVSGKKSLIVASFKAQGNAKVVEFLQSDFADPRWRSAAERNAFRLLTHRRPFLALAFFCLACSYREIADVCCRLLTDTQLALFLCRVGAAVSSPGAPPLGTDYNTGALQQQQQQQRNAAAASGSRSDSSGLAAAAADGAAADAAEIRGDFPPSPLACDGSPAAEYSRVLLQRLLPTAAAEGDIWLRFCCYWLAGHYSKAFDALLPPYAGALQQQEQQQPPQQPQQQQQEVLPFNPRTYLQGVQQQQLGRPSSPFGNLPAERTASAAGAASGGGAAAAAAEDDRVYEGGCWRVASPSLSLILFRAAIKQTLPMRRAQQKHKEKHLEQQRQQSSVLESFYGVDDSMRSRCTSRTSSSSSCSRSSSKRWGSPIEGSRTAFAASGSRSRGRRFSRTDSFFASLRDLPAANSGDSSSNNNNSSSRARKCRICWWGFVDPAGAAESDMYLLSCLYTRDRQPFLAAVAAVSLLSLRASRCATLKALDEVFSPSSSEEAPEQNALLPDAALPTIWGALHAFAAAAAPPLLYSAALQQQQQHQGPSAASVFRLLDLQPSLLLLLTAPAWQPSVGAHRCNDSDNNNSSSSSSLASLLRNSTDSQHPQVLCLPTDVTDNALLMLLSSLDLTIELYSQSALLLLSPLLSGIRCSRKALLSHCPFRPCCSSSAATAAAAAEEVQEALSLPAEANTTEGPNSGSSTPVLTPRSQELLRGSSGRSLQQAAARLSLSLCLRVAAPAAAAKRVARCSSSCCGSSNPNHRSSNGGSATRLQCPWAVHSALFDLLQQQQQRRGARRLLAAAAKGASPSSSSQSLAAPEGPLPGSSLETETDSVFVAVSSQLVALAHAQLLAAAEAAADARRITAAAAALQNQQQQALYEEGSFSISAAVAGLILVPSCSTSAAAATGDPAAGAAAAADDSSSHFGMPVLLPLLLQLLRDTLEMPSIHPKVLGVPALYCCLSSCVSELQQQLQQECCCCSCSSCCTCSCSSDSGCGEAALSLLELRRLYSVSAACCCGLALSLFSCMPSVFSSDSSMLLQHMPSAATASAAAAAAAAPLGSEGPALKRSSSSIGKPHAAVLSRSNSSSNNNKCEEDRMLSLAHQVAKLLQLILSRPRCLLLQQDVLKLLQQILEPRWVDISHTNAAAAERGGAAAAAAASAPAFALAACVAVRVFEFLVEATQAVQTETQRTAVALLGQQAVLLQQHQQQAQQQQYERQPTISNMPLQHQQQDSTTAARATAAAAAAAAAAEEAYSLCSSFYCLNSSLVEFLGTQLRPVFMRSLLPAAAGLLPLLCDSHTHSTSAAAAAGSAAARRTSMLSAAAESWGGRGMGCLWDDLCCCSRMQWALQQTSFLPLQQLPPPALLRPLLHRNSLLQAVRHLTNRQQQQHHHHHHHHVDHHQQQQQQQKQQHVHPHSHSKDGQGEDHVLQLDELQEQIENKHLQQQQQQHFGPDAAHHHNAAARERHAATPSCNSPTPRGSSRRFSSCFPTQDKGQQQENQQQQQHQQVISSRVAEHMLAATCLPAVPVVAAALFPGWLVQAACSSSNGSNAFEVVRHSHNLKPLQQQQQQQQQRQQEDGSIAALSSLVQDWAVLPLGALLGSVIAACSCSSSSRHTIPAGLSVSGDVVASVSTSEGPPRGLRSLSMPLSLLGLATQNSMRCAAAVAAAAATAEGRYRDAARRVKYQPLQQQGEQQQQTEAAAHLPQLLQLPLVSDICGPGGAFPCLLRSHRPLYAVGAAKEAAETAAASGLSREGSEDCVLQQQQQQQQLQQLLHRQAGAVGVAEWVGMLLSRDVSLYTVTQTSRLCAYSRLLARVTDSSSSSSSSSSSPVFPYGVFSPLSAMRSAFEFTGVIAAHPFLPIFAALLRAPQGQTEKGGPSVITPVLRPFGSGARSLPRSPPAAAAAAAAVAAAAGSRAAAADSAAAAAAAASDKSGSDVQRLDTLERSATEVHEQPLQQQPQQLQRQQSGKKGLHALPLLLRLQQQQVGPSGQARAVAASLAAAAANEVTCAAWVPQGDSILVCDAAGWAYLFCLLRGPLLSPSLVAEALSASAAAAAAAAQAVASATARPAAADNSLTPASRSSSTNMRSSNSASYDLQQQRACRPALCWRPHTVTQQIAAADGSGAFAVTLGVGLPQQLLQQDTSLIAGAAGPRSLLQRLGSGETACGDTGAPFVAGSNHCSSSSSRGALFRSKFKKRPNALKLFGSLRTTAKEGVVSRLLHSRFFAFKFPAAAALQQQRRDAAAAPAAPFVGGAPRALSWRARAFRISSRGSRGLLRGLGGPMSANGSTKGAGAPAKQRQQRPQQQQQHADGEEDEEAWFDSAAWTASLWGLGSSASADCEGSAESSGVHTPDSSSRCSMPAIEGPCFGVWQLTSVGPSGGPRLISVITCDDLLQTRARLANSAAAPAAGKAAKKQAAAAGEGSTWSVEATHIPTCFCMAVLQEGPACCTACLAAAAGCSGSCCSSNLTSTCCGGSCAALRCVVYGDTEGTVHAVDLGLEEEVLRWEAHRGSSIVSVSVSRASGWGSAAPEVWLVTAAAAGVGGSSSSSEGTVLRCWSIVGLGEGGPVLLHQLHVSADAVMPPGVSARLSAAPGRGAAAAAAPAAAAAAAGGSNALARLLGAYKTADTEEHDKDQQATVFSLGGRSSLVVEGGDMLLLARV</sequence>
<feature type="region of interest" description="Disordered" evidence="1">
    <location>
        <begin position="4338"/>
        <end position="4357"/>
    </location>
</feature>
<dbReference type="PANTHER" id="PTHR46007">
    <property type="entry name" value="MEDIATOR OF RNA POLYMERASE II TRANSCRIPTION SUBUNIT 12"/>
    <property type="match status" value="1"/>
</dbReference>
<feature type="compositionally biased region" description="Low complexity" evidence="1">
    <location>
        <begin position="3880"/>
        <end position="3896"/>
    </location>
</feature>
<feature type="compositionally biased region" description="Low complexity" evidence="1">
    <location>
        <begin position="3185"/>
        <end position="3205"/>
    </location>
</feature>
<dbReference type="Proteomes" id="UP000030754">
    <property type="component" value="Unassembled WGS sequence"/>
</dbReference>
<dbReference type="Pfam" id="PF12234">
    <property type="entry name" value="Rav1p_C"/>
    <property type="match status" value="1"/>
</dbReference>
<feature type="compositionally biased region" description="Low complexity" evidence="1">
    <location>
        <begin position="2744"/>
        <end position="2759"/>
    </location>
</feature>
<evidence type="ECO:0000259" key="2">
    <source>
        <dbReference type="Pfam" id="PF12234"/>
    </source>
</evidence>
<dbReference type="VEuPathDB" id="ToxoDB:ENH_00031760"/>
<dbReference type="GO" id="GO:0003713">
    <property type="term" value="F:transcription coactivator activity"/>
    <property type="evidence" value="ECO:0007669"/>
    <property type="project" value="TreeGrafter"/>
</dbReference>
<proteinExistence type="predicted"/>
<feature type="region of interest" description="Disordered" evidence="1">
    <location>
        <begin position="2640"/>
        <end position="2663"/>
    </location>
</feature>
<dbReference type="InterPro" id="IPR022033">
    <property type="entry name" value="Rav1p_C"/>
</dbReference>
<feature type="compositionally biased region" description="Polar residues" evidence="1">
    <location>
        <begin position="3859"/>
        <end position="3878"/>
    </location>
</feature>
<name>U6MXE4_9EIME</name>
<feature type="compositionally biased region" description="Low complexity" evidence="1">
    <location>
        <begin position="4469"/>
        <end position="4483"/>
    </location>
</feature>
<feature type="region of interest" description="Disordered" evidence="1">
    <location>
        <begin position="3185"/>
        <end position="3214"/>
    </location>
</feature>
<feature type="region of interest" description="Disordered" evidence="1">
    <location>
        <begin position="1"/>
        <end position="65"/>
    </location>
</feature>
<evidence type="ECO:0000313" key="4">
    <source>
        <dbReference type="Proteomes" id="UP000030754"/>
    </source>
</evidence>
<feature type="region of interest" description="Disordered" evidence="1">
    <location>
        <begin position="3829"/>
        <end position="3897"/>
    </location>
</feature>
<feature type="compositionally biased region" description="Low complexity" evidence="1">
    <location>
        <begin position="25"/>
        <end position="65"/>
    </location>
</feature>
<dbReference type="OrthoDB" id="342131at2759"/>
<organism evidence="3 4">
    <name type="scientific">Eimeria necatrix</name>
    <dbReference type="NCBI Taxonomy" id="51315"/>
    <lineage>
        <taxon>Eukaryota</taxon>
        <taxon>Sar</taxon>
        <taxon>Alveolata</taxon>
        <taxon>Apicomplexa</taxon>
        <taxon>Conoidasida</taxon>
        <taxon>Coccidia</taxon>
        <taxon>Eucoccidiorida</taxon>
        <taxon>Eimeriorina</taxon>
        <taxon>Eimeriidae</taxon>
        <taxon>Eimeria</taxon>
    </lineage>
</organism>
<feature type="region of interest" description="Disordered" evidence="1">
    <location>
        <begin position="2966"/>
        <end position="2985"/>
    </location>
</feature>
<dbReference type="PANTHER" id="PTHR46007:SF8">
    <property type="entry name" value="C2H2-TYPE DOMAIN-CONTAINING PROTEIN"/>
    <property type="match status" value="1"/>
</dbReference>
<dbReference type="GeneID" id="25473341"/>
<dbReference type="RefSeq" id="XP_013435631.1">
    <property type="nucleotide sequence ID" value="XM_013580177.1"/>
</dbReference>
<feature type="compositionally biased region" description="Low complexity" evidence="1">
    <location>
        <begin position="4343"/>
        <end position="4356"/>
    </location>
</feature>
<feature type="region of interest" description="Disordered" evidence="1">
    <location>
        <begin position="4460"/>
        <end position="4483"/>
    </location>
</feature>
<feature type="compositionally biased region" description="Basic residues" evidence="1">
    <location>
        <begin position="3776"/>
        <end position="3787"/>
    </location>
</feature>
<feature type="region of interest" description="Disordered" evidence="1">
    <location>
        <begin position="868"/>
        <end position="891"/>
    </location>
</feature>
<reference evidence="3" key="1">
    <citation type="submission" date="2013-10" db="EMBL/GenBank/DDBJ databases">
        <title>Genomic analysis of the causative agents of coccidiosis in chickens.</title>
        <authorList>
            <person name="Reid A.J."/>
            <person name="Blake D."/>
            <person name="Billington K."/>
            <person name="Browne H."/>
            <person name="Dunn M."/>
            <person name="Hung S."/>
            <person name="Kawahara F."/>
            <person name="Miranda-Saavedra D."/>
            <person name="Mourier T."/>
            <person name="Nagra H."/>
            <person name="Otto T.D."/>
            <person name="Rawlings N."/>
            <person name="Sanchez A."/>
            <person name="Sanders M."/>
            <person name="Subramaniam C."/>
            <person name="Tay Y."/>
            <person name="Dear P."/>
            <person name="Doerig C."/>
            <person name="Gruber A."/>
            <person name="Parkinson J."/>
            <person name="Shirley M."/>
            <person name="Wan K.L."/>
            <person name="Berriman M."/>
            <person name="Tomley F."/>
            <person name="Pain A."/>
        </authorList>
    </citation>
    <scope>NUCLEOTIDE SEQUENCE [LARGE SCALE GENOMIC DNA]</scope>
    <source>
        <strain evidence="3">Houghton</strain>
    </source>
</reference>
<feature type="region of interest" description="Disordered" evidence="1">
    <location>
        <begin position="1984"/>
        <end position="2013"/>
    </location>
</feature>
<evidence type="ECO:0000256" key="1">
    <source>
        <dbReference type="SAM" id="MobiDB-lite"/>
    </source>
</evidence>
<feature type="compositionally biased region" description="Low complexity" evidence="1">
    <location>
        <begin position="873"/>
        <end position="891"/>
    </location>
</feature>
<feature type="domain" description="RAVE complex protein Rav1 C-terminal" evidence="2">
    <location>
        <begin position="2414"/>
        <end position="2486"/>
    </location>
</feature>
<feature type="compositionally biased region" description="Low complexity" evidence="1">
    <location>
        <begin position="4682"/>
        <end position="4699"/>
    </location>
</feature>
<feature type="region of interest" description="Disordered" evidence="1">
    <location>
        <begin position="2743"/>
        <end position="2768"/>
    </location>
</feature>
<evidence type="ECO:0000313" key="3">
    <source>
        <dbReference type="EMBL" id="CDJ67164.1"/>
    </source>
</evidence>
<keyword evidence="4" id="KW-1185">Reference proteome</keyword>
<feature type="region of interest" description="Disordered" evidence="1">
    <location>
        <begin position="1719"/>
        <end position="1740"/>
    </location>
</feature>
<feature type="region of interest" description="Disordered" evidence="1">
    <location>
        <begin position="3076"/>
        <end position="3101"/>
    </location>
</feature>
<gene>
    <name evidence="3" type="ORF">ENH_00031760</name>
</gene>
<dbReference type="GO" id="GO:0016592">
    <property type="term" value="C:mediator complex"/>
    <property type="evidence" value="ECO:0007669"/>
    <property type="project" value="TreeGrafter"/>
</dbReference>
<dbReference type="EMBL" id="HG724122">
    <property type="protein sequence ID" value="CDJ67164.1"/>
    <property type="molecule type" value="Genomic_DNA"/>
</dbReference>
<feature type="region of interest" description="Disordered" evidence="1">
    <location>
        <begin position="2210"/>
        <end position="2252"/>
    </location>
</feature>